<organism evidence="1">
    <name type="scientific">Medicago truncatula</name>
    <name type="common">Barrel medic</name>
    <name type="synonym">Medicago tribuloides</name>
    <dbReference type="NCBI Taxonomy" id="3880"/>
    <lineage>
        <taxon>Eukaryota</taxon>
        <taxon>Viridiplantae</taxon>
        <taxon>Streptophyta</taxon>
        <taxon>Embryophyta</taxon>
        <taxon>Tracheophyta</taxon>
        <taxon>Spermatophyta</taxon>
        <taxon>Magnoliopsida</taxon>
        <taxon>eudicotyledons</taxon>
        <taxon>Gunneridae</taxon>
        <taxon>Pentapetalae</taxon>
        <taxon>rosids</taxon>
        <taxon>fabids</taxon>
        <taxon>Fabales</taxon>
        <taxon>Fabaceae</taxon>
        <taxon>Papilionoideae</taxon>
        <taxon>50 kb inversion clade</taxon>
        <taxon>NPAAA clade</taxon>
        <taxon>Hologalegina</taxon>
        <taxon>IRL clade</taxon>
        <taxon>Trifolieae</taxon>
        <taxon>Medicago</taxon>
    </lineage>
</organism>
<accession>I3T7Z0</accession>
<protein>
    <submittedName>
        <fullName evidence="1">Uncharacterized protein</fullName>
    </submittedName>
</protein>
<sequence>MKLRRFSMLIAVSSSDVEEKHEKEEAEHLIEFDDGLNEKNLLLVVLKLKLELESLGSDEGSETEQ</sequence>
<name>I3T7Z0_MEDTR</name>
<dbReference type="EMBL" id="BT148838">
    <property type="protein sequence ID" value="AFK48632.1"/>
    <property type="molecule type" value="mRNA"/>
</dbReference>
<dbReference type="AlphaFoldDB" id="I3T7Z0"/>
<reference evidence="1" key="1">
    <citation type="submission" date="2012-05" db="EMBL/GenBank/DDBJ databases">
        <authorList>
            <person name="Krishnakumar V."/>
            <person name="Cheung F."/>
            <person name="Xiao Y."/>
            <person name="Chan A."/>
            <person name="Moskal W.A."/>
            <person name="Town C.D."/>
        </authorList>
    </citation>
    <scope>NUCLEOTIDE SEQUENCE</scope>
</reference>
<proteinExistence type="evidence at transcript level"/>
<evidence type="ECO:0000313" key="1">
    <source>
        <dbReference type="EMBL" id="AFK48632.1"/>
    </source>
</evidence>